<dbReference type="OMA" id="WMALTFF"/>
<dbReference type="AlphaFoldDB" id="A0A0U1LYI0"/>
<dbReference type="STRING" id="28573.A0A0U1LYI0"/>
<proteinExistence type="predicted"/>
<dbReference type="EMBL" id="CVMT01000003">
    <property type="protein sequence ID" value="CRG87700.1"/>
    <property type="molecule type" value="Genomic_DNA"/>
</dbReference>
<accession>A0A0U1LYI0</accession>
<evidence type="ECO:0000313" key="3">
    <source>
        <dbReference type="Proteomes" id="UP000054383"/>
    </source>
</evidence>
<keyword evidence="3" id="KW-1185">Reference proteome</keyword>
<evidence type="ECO:0000313" key="2">
    <source>
        <dbReference type="EMBL" id="CRG87700.1"/>
    </source>
</evidence>
<dbReference type="PANTHER" id="PTHR38119:SF2">
    <property type="entry name" value="TRANSCRIPTION FACTOR DOMAIN-CONTAINING PROTEIN"/>
    <property type="match status" value="1"/>
</dbReference>
<reference evidence="2 3" key="1">
    <citation type="submission" date="2015-04" db="EMBL/GenBank/DDBJ databases">
        <authorList>
            <person name="Syromyatnikov M.Y."/>
            <person name="Popov V.N."/>
        </authorList>
    </citation>
    <scope>NUCLEOTIDE SEQUENCE [LARGE SCALE GENOMIC DNA]</scope>
    <source>
        <strain evidence="2">WF-38-12</strain>
    </source>
</reference>
<name>A0A0U1LYI0_TALIS</name>
<dbReference type="PANTHER" id="PTHR38119">
    <property type="entry name" value="BTB DOMAIN-CONTAINING PROTEIN-RELATED"/>
    <property type="match status" value="1"/>
</dbReference>
<organism evidence="2 3">
    <name type="scientific">Talaromyces islandicus</name>
    <name type="common">Penicillium islandicum</name>
    <dbReference type="NCBI Taxonomy" id="28573"/>
    <lineage>
        <taxon>Eukaryota</taxon>
        <taxon>Fungi</taxon>
        <taxon>Dikarya</taxon>
        <taxon>Ascomycota</taxon>
        <taxon>Pezizomycotina</taxon>
        <taxon>Eurotiomycetes</taxon>
        <taxon>Eurotiomycetidae</taxon>
        <taxon>Eurotiales</taxon>
        <taxon>Trichocomaceae</taxon>
        <taxon>Talaromyces</taxon>
        <taxon>Talaromyces sect. Islandici</taxon>
    </lineage>
</organism>
<evidence type="ECO:0000256" key="1">
    <source>
        <dbReference type="SAM" id="MobiDB-lite"/>
    </source>
</evidence>
<protein>
    <recommendedName>
        <fullName evidence="4">BTB domain-containing protein</fullName>
    </recommendedName>
</protein>
<dbReference type="OrthoDB" id="2129688at2759"/>
<sequence length="451" mass="51026">MSIQFDQSGNPATFPHFTNDDVLISIPPGEIYHLHADVLRRCSPRFMGKLLAPQHAATLAKAAERAGAKTRFKLELMPSRDHPNGIFVRKGVDKYGQAIPSNMSSYVFFNSMYETPPISQDTIDCWKNLFGTFYNIEPNLKGSSLQTVLEKCVRLMDTAESIDAVVAVRPHVDNALMRQGQLVYRSVLASPIPWGNLALRVHSPTIFNEAVVHLVGKWNSMLKQDKREMDPRLRAVCERKAEELYKIKGAAEMRIAGHIPPDCWRRADRDHISRASYSNDVYMWMAISIRHQWFHQVVGIERRGRDGVDGGARLYKAIYEEGPSYLNAEDYVNFHNLCPMSQKARTILYDKVRQIKWEVRKYVKSLMQNKTQLELNSGAPIDHLLCTKVTAQDYLWNSEDDDTAFVPSELSDGDDEDGEGDRREGGVPPGVSDTLGTEFHPPGSEQTVDQS</sequence>
<evidence type="ECO:0008006" key="4">
    <source>
        <dbReference type="Google" id="ProtNLM"/>
    </source>
</evidence>
<dbReference type="Proteomes" id="UP000054383">
    <property type="component" value="Unassembled WGS sequence"/>
</dbReference>
<feature type="region of interest" description="Disordered" evidence="1">
    <location>
        <begin position="402"/>
        <end position="451"/>
    </location>
</feature>
<gene>
    <name evidence="2" type="ORF">PISL3812_04720</name>
</gene>